<feature type="compositionally biased region" description="Polar residues" evidence="1">
    <location>
        <begin position="228"/>
        <end position="240"/>
    </location>
</feature>
<dbReference type="EMBL" id="ML178818">
    <property type="protein sequence ID" value="TFL04364.1"/>
    <property type="molecule type" value="Genomic_DNA"/>
</dbReference>
<organism evidence="3 4">
    <name type="scientific">Pterulicium gracile</name>
    <dbReference type="NCBI Taxonomy" id="1884261"/>
    <lineage>
        <taxon>Eukaryota</taxon>
        <taxon>Fungi</taxon>
        <taxon>Dikarya</taxon>
        <taxon>Basidiomycota</taxon>
        <taxon>Agaricomycotina</taxon>
        <taxon>Agaricomycetes</taxon>
        <taxon>Agaricomycetidae</taxon>
        <taxon>Agaricales</taxon>
        <taxon>Pleurotineae</taxon>
        <taxon>Pterulaceae</taxon>
        <taxon>Pterulicium</taxon>
    </lineage>
</organism>
<keyword evidence="2" id="KW-1133">Transmembrane helix</keyword>
<feature type="transmembrane region" description="Helical" evidence="2">
    <location>
        <begin position="34"/>
        <end position="57"/>
    </location>
</feature>
<feature type="transmembrane region" description="Helical" evidence="2">
    <location>
        <begin position="69"/>
        <end position="91"/>
    </location>
</feature>
<dbReference type="STRING" id="1884261.A0A5C3R0Y4"/>
<protein>
    <submittedName>
        <fullName evidence="3">Uncharacterized protein</fullName>
    </submittedName>
</protein>
<feature type="region of interest" description="Disordered" evidence="1">
    <location>
        <begin position="208"/>
        <end position="275"/>
    </location>
</feature>
<accession>A0A5C3R0Y4</accession>
<proteinExistence type="predicted"/>
<dbReference type="Proteomes" id="UP000305067">
    <property type="component" value="Unassembled WGS sequence"/>
</dbReference>
<dbReference type="OrthoDB" id="3249582at2759"/>
<evidence type="ECO:0000256" key="1">
    <source>
        <dbReference type="SAM" id="MobiDB-lite"/>
    </source>
</evidence>
<name>A0A5C3R0Y4_9AGAR</name>
<feature type="transmembrane region" description="Helical" evidence="2">
    <location>
        <begin position="161"/>
        <end position="183"/>
    </location>
</feature>
<feature type="transmembrane region" description="Helical" evidence="2">
    <location>
        <begin position="103"/>
        <end position="123"/>
    </location>
</feature>
<dbReference type="AlphaFoldDB" id="A0A5C3R0Y4"/>
<evidence type="ECO:0000313" key="4">
    <source>
        <dbReference type="Proteomes" id="UP000305067"/>
    </source>
</evidence>
<keyword evidence="4" id="KW-1185">Reference proteome</keyword>
<keyword evidence="2" id="KW-0472">Membrane</keyword>
<evidence type="ECO:0000313" key="3">
    <source>
        <dbReference type="EMBL" id="TFL04364.1"/>
    </source>
</evidence>
<sequence length="378" mass="40640">MAGSELRVKLHPKKLAQDFFYRSQTFCCCLPVRVGVMVISLFTLLLSGILMIILWFLVSDSDGSLTSQAPLIAFALLQTFLFIFSVTGFSGSVVRKFSFIVPYAYFLYIHLVVNIAVAGYFLYEVTSLQSSAVLHACENTVQDAGAQEQCKGLFDTVVGVYAGVVSVLLLIEAYGALIMARYVHQIKNEKRVARVARASRLSALSSRSNSGFASANYDAKRPPHSKHVSTSSTAPLASNAQHDRHLSNGTTLGAPTPGGFPTRSGSVSTVTPMHTGVGAYTGLPTHREEESAEFDPYRNYNASPAPPALAGTSPPAGSAGDRDCGYGGGTWTHASIATEEQTEKEREGKEERAGAMGRTTSGRSGETLPRYPSIRQHV</sequence>
<reference evidence="3 4" key="1">
    <citation type="journal article" date="2019" name="Nat. Ecol. Evol.">
        <title>Megaphylogeny resolves global patterns of mushroom evolution.</title>
        <authorList>
            <person name="Varga T."/>
            <person name="Krizsan K."/>
            <person name="Foldi C."/>
            <person name="Dima B."/>
            <person name="Sanchez-Garcia M."/>
            <person name="Sanchez-Ramirez S."/>
            <person name="Szollosi G.J."/>
            <person name="Szarkandi J.G."/>
            <person name="Papp V."/>
            <person name="Albert L."/>
            <person name="Andreopoulos W."/>
            <person name="Angelini C."/>
            <person name="Antonin V."/>
            <person name="Barry K.W."/>
            <person name="Bougher N.L."/>
            <person name="Buchanan P."/>
            <person name="Buyck B."/>
            <person name="Bense V."/>
            <person name="Catcheside P."/>
            <person name="Chovatia M."/>
            <person name="Cooper J."/>
            <person name="Damon W."/>
            <person name="Desjardin D."/>
            <person name="Finy P."/>
            <person name="Geml J."/>
            <person name="Haridas S."/>
            <person name="Hughes K."/>
            <person name="Justo A."/>
            <person name="Karasinski D."/>
            <person name="Kautmanova I."/>
            <person name="Kiss B."/>
            <person name="Kocsube S."/>
            <person name="Kotiranta H."/>
            <person name="LaButti K.M."/>
            <person name="Lechner B.E."/>
            <person name="Liimatainen K."/>
            <person name="Lipzen A."/>
            <person name="Lukacs Z."/>
            <person name="Mihaltcheva S."/>
            <person name="Morgado L.N."/>
            <person name="Niskanen T."/>
            <person name="Noordeloos M.E."/>
            <person name="Ohm R.A."/>
            <person name="Ortiz-Santana B."/>
            <person name="Ovrebo C."/>
            <person name="Racz N."/>
            <person name="Riley R."/>
            <person name="Savchenko A."/>
            <person name="Shiryaev A."/>
            <person name="Soop K."/>
            <person name="Spirin V."/>
            <person name="Szebenyi C."/>
            <person name="Tomsovsky M."/>
            <person name="Tulloss R.E."/>
            <person name="Uehling J."/>
            <person name="Grigoriev I.V."/>
            <person name="Vagvolgyi C."/>
            <person name="Papp T."/>
            <person name="Martin F.M."/>
            <person name="Miettinen O."/>
            <person name="Hibbett D.S."/>
            <person name="Nagy L.G."/>
        </authorList>
    </citation>
    <scope>NUCLEOTIDE SEQUENCE [LARGE SCALE GENOMIC DNA]</scope>
    <source>
        <strain evidence="3 4">CBS 309.79</strain>
    </source>
</reference>
<feature type="compositionally biased region" description="Polar residues" evidence="1">
    <location>
        <begin position="263"/>
        <end position="272"/>
    </location>
</feature>
<gene>
    <name evidence="3" type="ORF">BDV98DRAFT_601844</name>
</gene>
<feature type="compositionally biased region" description="Basic and acidic residues" evidence="1">
    <location>
        <begin position="341"/>
        <end position="353"/>
    </location>
</feature>
<feature type="region of interest" description="Disordered" evidence="1">
    <location>
        <begin position="326"/>
        <end position="378"/>
    </location>
</feature>
<evidence type="ECO:0000256" key="2">
    <source>
        <dbReference type="SAM" id="Phobius"/>
    </source>
</evidence>
<keyword evidence="2" id="KW-0812">Transmembrane</keyword>